<dbReference type="EMBL" id="KV878210">
    <property type="protein sequence ID" value="OJJ38046.1"/>
    <property type="molecule type" value="Genomic_DNA"/>
</dbReference>
<feature type="transmembrane region" description="Helical" evidence="5">
    <location>
        <begin position="258"/>
        <end position="281"/>
    </location>
</feature>
<feature type="transmembrane region" description="Helical" evidence="5">
    <location>
        <begin position="195"/>
        <end position="216"/>
    </location>
</feature>
<evidence type="ECO:0000313" key="7">
    <source>
        <dbReference type="Proteomes" id="UP000184383"/>
    </source>
</evidence>
<dbReference type="GO" id="GO:0005385">
    <property type="term" value="F:zinc ion transmembrane transporter activity"/>
    <property type="evidence" value="ECO:0007669"/>
    <property type="project" value="TreeGrafter"/>
</dbReference>
<organism evidence="6 7">
    <name type="scientific">Aspergillus wentii DTO 134E9</name>
    <dbReference type="NCBI Taxonomy" id="1073089"/>
    <lineage>
        <taxon>Eukaryota</taxon>
        <taxon>Fungi</taxon>
        <taxon>Dikarya</taxon>
        <taxon>Ascomycota</taxon>
        <taxon>Pezizomycotina</taxon>
        <taxon>Eurotiomycetes</taxon>
        <taxon>Eurotiomycetidae</taxon>
        <taxon>Eurotiales</taxon>
        <taxon>Aspergillaceae</taxon>
        <taxon>Aspergillus</taxon>
        <taxon>Aspergillus subgen. Cremei</taxon>
    </lineage>
</organism>
<dbReference type="GO" id="GO:0005886">
    <property type="term" value="C:plasma membrane"/>
    <property type="evidence" value="ECO:0007669"/>
    <property type="project" value="TreeGrafter"/>
</dbReference>
<evidence type="ECO:0008006" key="8">
    <source>
        <dbReference type="Google" id="ProtNLM"/>
    </source>
</evidence>
<dbReference type="GeneID" id="63746077"/>
<sequence length="351" mass="38879">MIPRAPPVTLQPVCTPAQSHDLSRKKDIGALFVLLLVGTVSCGFSSFLTTWFPKLRIRPWYLFTVTHWGTGVLLSMAFVHLIPESFQALQSPCMSEFWRSDFPPMPGAIVFGGFLFVTILEMVFHPVRHALEATPEQQSCYTLPEGDTHCPRVYGVASAPDIQIQQDRRAERGEARLDDAITFTPEQRHRKELMLVWMLELGLVGHSVLVGLSLSTTEGGKFITSFVTGILHQIFQGMALGSRIALLPWPEKALQPWAMALIFGVTVPIGQGIGISVHGIYDEQSEIASTFIGVTNGFSAGILIFTALVELVSEDFISRKSWRLLRGRHRVYACCLLFFGGICQSILGAFI</sequence>
<dbReference type="VEuPathDB" id="FungiDB:ASPWEDRAFT_167980"/>
<dbReference type="RefSeq" id="XP_040691722.1">
    <property type="nucleotide sequence ID" value="XM_040830229.1"/>
</dbReference>
<evidence type="ECO:0000256" key="4">
    <source>
        <dbReference type="ARBA" id="ARBA00023136"/>
    </source>
</evidence>
<feature type="transmembrane region" description="Helical" evidence="5">
    <location>
        <begin position="222"/>
        <end position="246"/>
    </location>
</feature>
<accession>A0A1L9RSV5</accession>
<dbReference type="Proteomes" id="UP000184383">
    <property type="component" value="Unassembled WGS sequence"/>
</dbReference>
<feature type="transmembrane region" description="Helical" evidence="5">
    <location>
        <begin position="60"/>
        <end position="82"/>
    </location>
</feature>
<feature type="transmembrane region" description="Helical" evidence="5">
    <location>
        <begin position="28"/>
        <end position="48"/>
    </location>
</feature>
<evidence type="ECO:0000256" key="1">
    <source>
        <dbReference type="ARBA" id="ARBA00004141"/>
    </source>
</evidence>
<reference evidence="7" key="1">
    <citation type="journal article" date="2017" name="Genome Biol.">
        <title>Comparative genomics reveals high biological diversity and specific adaptations in the industrially and medically important fungal genus Aspergillus.</title>
        <authorList>
            <person name="de Vries R.P."/>
            <person name="Riley R."/>
            <person name="Wiebenga A."/>
            <person name="Aguilar-Osorio G."/>
            <person name="Amillis S."/>
            <person name="Uchima C.A."/>
            <person name="Anderluh G."/>
            <person name="Asadollahi M."/>
            <person name="Askin M."/>
            <person name="Barry K."/>
            <person name="Battaglia E."/>
            <person name="Bayram O."/>
            <person name="Benocci T."/>
            <person name="Braus-Stromeyer S.A."/>
            <person name="Caldana C."/>
            <person name="Canovas D."/>
            <person name="Cerqueira G.C."/>
            <person name="Chen F."/>
            <person name="Chen W."/>
            <person name="Choi C."/>
            <person name="Clum A."/>
            <person name="Dos Santos R.A."/>
            <person name="Damasio A.R."/>
            <person name="Diallinas G."/>
            <person name="Emri T."/>
            <person name="Fekete E."/>
            <person name="Flipphi M."/>
            <person name="Freyberg S."/>
            <person name="Gallo A."/>
            <person name="Gournas C."/>
            <person name="Habgood R."/>
            <person name="Hainaut M."/>
            <person name="Harispe M.L."/>
            <person name="Henrissat B."/>
            <person name="Hilden K.S."/>
            <person name="Hope R."/>
            <person name="Hossain A."/>
            <person name="Karabika E."/>
            <person name="Karaffa L."/>
            <person name="Karanyi Z."/>
            <person name="Krasevec N."/>
            <person name="Kuo A."/>
            <person name="Kusch H."/>
            <person name="LaButti K."/>
            <person name="Lagendijk E.L."/>
            <person name="Lapidus A."/>
            <person name="Levasseur A."/>
            <person name="Lindquist E."/>
            <person name="Lipzen A."/>
            <person name="Logrieco A.F."/>
            <person name="MacCabe A."/>
            <person name="Maekelae M.R."/>
            <person name="Malavazi I."/>
            <person name="Melin P."/>
            <person name="Meyer V."/>
            <person name="Mielnichuk N."/>
            <person name="Miskei M."/>
            <person name="Molnar A.P."/>
            <person name="Mule G."/>
            <person name="Ngan C.Y."/>
            <person name="Orejas M."/>
            <person name="Orosz E."/>
            <person name="Ouedraogo J.P."/>
            <person name="Overkamp K.M."/>
            <person name="Park H.-S."/>
            <person name="Perrone G."/>
            <person name="Piumi F."/>
            <person name="Punt P.J."/>
            <person name="Ram A.F."/>
            <person name="Ramon A."/>
            <person name="Rauscher S."/>
            <person name="Record E."/>
            <person name="Riano-Pachon D.M."/>
            <person name="Robert V."/>
            <person name="Roehrig J."/>
            <person name="Ruller R."/>
            <person name="Salamov A."/>
            <person name="Salih N.S."/>
            <person name="Samson R.A."/>
            <person name="Sandor E."/>
            <person name="Sanguinetti M."/>
            <person name="Schuetze T."/>
            <person name="Sepcic K."/>
            <person name="Shelest E."/>
            <person name="Sherlock G."/>
            <person name="Sophianopoulou V."/>
            <person name="Squina F.M."/>
            <person name="Sun H."/>
            <person name="Susca A."/>
            <person name="Todd R.B."/>
            <person name="Tsang A."/>
            <person name="Unkles S.E."/>
            <person name="van de Wiele N."/>
            <person name="van Rossen-Uffink D."/>
            <person name="Oliveira J.V."/>
            <person name="Vesth T.C."/>
            <person name="Visser J."/>
            <person name="Yu J.-H."/>
            <person name="Zhou M."/>
            <person name="Andersen M.R."/>
            <person name="Archer D.B."/>
            <person name="Baker S.E."/>
            <person name="Benoit I."/>
            <person name="Brakhage A.A."/>
            <person name="Braus G.H."/>
            <person name="Fischer R."/>
            <person name="Frisvad J.C."/>
            <person name="Goldman G.H."/>
            <person name="Houbraken J."/>
            <person name="Oakley B."/>
            <person name="Pocsi I."/>
            <person name="Scazzocchio C."/>
            <person name="Seiboth B."/>
            <person name="vanKuyk P.A."/>
            <person name="Wortman J."/>
            <person name="Dyer P.S."/>
            <person name="Grigoriev I.V."/>
        </authorList>
    </citation>
    <scope>NUCLEOTIDE SEQUENCE [LARGE SCALE GENOMIC DNA]</scope>
    <source>
        <strain evidence="7">DTO 134E9</strain>
    </source>
</reference>
<feature type="transmembrane region" description="Helical" evidence="5">
    <location>
        <begin position="330"/>
        <end position="350"/>
    </location>
</feature>
<evidence type="ECO:0000256" key="5">
    <source>
        <dbReference type="SAM" id="Phobius"/>
    </source>
</evidence>
<dbReference type="PANTHER" id="PTHR11040">
    <property type="entry name" value="ZINC/IRON TRANSPORTER"/>
    <property type="match status" value="1"/>
</dbReference>
<keyword evidence="4 5" id="KW-0472">Membrane</keyword>
<dbReference type="Pfam" id="PF02535">
    <property type="entry name" value="Zip"/>
    <property type="match status" value="1"/>
</dbReference>
<dbReference type="AlphaFoldDB" id="A0A1L9RSV5"/>
<dbReference type="STRING" id="1073089.A0A1L9RSV5"/>
<evidence type="ECO:0000313" key="6">
    <source>
        <dbReference type="EMBL" id="OJJ38046.1"/>
    </source>
</evidence>
<keyword evidence="2 5" id="KW-0812">Transmembrane</keyword>
<keyword evidence="7" id="KW-1185">Reference proteome</keyword>
<evidence type="ECO:0000256" key="3">
    <source>
        <dbReference type="ARBA" id="ARBA00022989"/>
    </source>
</evidence>
<dbReference type="OrthoDB" id="448280at2759"/>
<feature type="transmembrane region" description="Helical" evidence="5">
    <location>
        <begin position="287"/>
        <end position="309"/>
    </location>
</feature>
<dbReference type="PANTHER" id="PTHR11040:SF55">
    <property type="entry name" value="MEMBRANE ZINC ION TRANSPORTER, PUTATIVE (AFU_ORTHOLOGUE AFUA_6G00470)-RELATED"/>
    <property type="match status" value="1"/>
</dbReference>
<gene>
    <name evidence="6" type="ORF">ASPWEDRAFT_167980</name>
</gene>
<protein>
    <recommendedName>
        <fullName evidence="8">Zinc/iron permease</fullName>
    </recommendedName>
</protein>
<proteinExistence type="predicted"/>
<evidence type="ECO:0000256" key="2">
    <source>
        <dbReference type="ARBA" id="ARBA00022692"/>
    </source>
</evidence>
<feature type="transmembrane region" description="Helical" evidence="5">
    <location>
        <begin position="102"/>
        <end position="124"/>
    </location>
</feature>
<comment type="subcellular location">
    <subcellularLocation>
        <location evidence="1">Membrane</location>
        <topology evidence="1">Multi-pass membrane protein</topology>
    </subcellularLocation>
</comment>
<dbReference type="InterPro" id="IPR003689">
    <property type="entry name" value="ZIP"/>
</dbReference>
<keyword evidence="3 5" id="KW-1133">Transmembrane helix</keyword>
<name>A0A1L9RSV5_ASPWE</name>